<evidence type="ECO:0000313" key="3">
    <source>
        <dbReference type="Proteomes" id="UP000020595"/>
    </source>
</evidence>
<protein>
    <recommendedName>
        <fullName evidence="4">DUF4844 domain-containing protein</fullName>
    </recommendedName>
</protein>
<dbReference type="InterPro" id="IPR032301">
    <property type="entry name" value="DUF4844"/>
</dbReference>
<gene>
    <name evidence="2" type="ORF">J512_2508</name>
</gene>
<evidence type="ECO:0000256" key="1">
    <source>
        <dbReference type="SAM" id="SignalP"/>
    </source>
</evidence>
<name>A0A009I3L8_ACIB9</name>
<reference evidence="2 3" key="1">
    <citation type="submission" date="2014-02" db="EMBL/GenBank/DDBJ databases">
        <title>Comparative genomics and transcriptomics to identify genetic mechanisms underlying the emergence of carbapenem resistant Acinetobacter baumannii (CRAb).</title>
        <authorList>
            <person name="Harris A.D."/>
            <person name="Johnson K.J."/>
            <person name="George J."/>
            <person name="Shefchek K."/>
            <person name="Daugherty S.C."/>
            <person name="Parankush S."/>
            <person name="Sadzewicz L."/>
            <person name="Tallon L."/>
            <person name="Sengamalay N."/>
            <person name="Hazen T.H."/>
            <person name="Rasko D.A."/>
        </authorList>
    </citation>
    <scope>NUCLEOTIDE SEQUENCE [LARGE SCALE GENOMIC DNA]</scope>
    <source>
        <strain evidence="2 3">1295743</strain>
    </source>
</reference>
<proteinExistence type="predicted"/>
<comment type="caution">
    <text evidence="2">The sequence shown here is derived from an EMBL/GenBank/DDBJ whole genome shotgun (WGS) entry which is preliminary data.</text>
</comment>
<evidence type="ECO:0000313" key="2">
    <source>
        <dbReference type="EMBL" id="EXB05096.1"/>
    </source>
</evidence>
<keyword evidence="1" id="KW-0732">Signal</keyword>
<evidence type="ECO:0008006" key="4">
    <source>
        <dbReference type="Google" id="ProtNLM"/>
    </source>
</evidence>
<dbReference type="AlphaFoldDB" id="A0A009I3L8"/>
<accession>A0A009I3L8</accession>
<sequence>MKKLLVLVMAVLSSQVGCAQKTENKTEMSIQNSNSIVIQQLEKFKAQDHFAGDGQLYTGVQNSALRMSLNQKVADTAQAFIALYQQKNEPTKAELLQVLAHGISQIDPDKLDTEDREQVATTFESFLDIVGLESSEGILNKWVYGEEISKLLEQDKH</sequence>
<feature type="chain" id="PRO_5001446360" description="DUF4844 domain-containing protein" evidence="1">
    <location>
        <begin position="20"/>
        <end position="157"/>
    </location>
</feature>
<dbReference type="RefSeq" id="WP_025464554.1">
    <property type="nucleotide sequence ID" value="NZ_JEWH01000032.1"/>
</dbReference>
<feature type="signal peptide" evidence="1">
    <location>
        <begin position="1"/>
        <end position="19"/>
    </location>
</feature>
<dbReference type="EMBL" id="JEWH01000032">
    <property type="protein sequence ID" value="EXB05096.1"/>
    <property type="molecule type" value="Genomic_DNA"/>
</dbReference>
<dbReference type="PATRIC" id="fig|1310613.3.peg.2413"/>
<organism evidence="2 3">
    <name type="scientific">Acinetobacter baumannii (strain 1295743)</name>
    <dbReference type="NCBI Taxonomy" id="1310613"/>
    <lineage>
        <taxon>Bacteria</taxon>
        <taxon>Pseudomonadati</taxon>
        <taxon>Pseudomonadota</taxon>
        <taxon>Gammaproteobacteria</taxon>
        <taxon>Moraxellales</taxon>
        <taxon>Moraxellaceae</taxon>
        <taxon>Acinetobacter</taxon>
        <taxon>Acinetobacter calcoaceticus/baumannii complex</taxon>
    </lineage>
</organism>
<dbReference type="Pfam" id="PF16133">
    <property type="entry name" value="DUF4844"/>
    <property type="match status" value="1"/>
</dbReference>
<dbReference type="InterPro" id="IPR038360">
    <property type="entry name" value="DUF4844_sf"/>
</dbReference>
<dbReference type="Gene3D" id="1.20.1480.40">
    <property type="entry name" value="Uncharacterised protein PF16133, DUF4844"/>
    <property type="match status" value="1"/>
</dbReference>
<dbReference type="Proteomes" id="UP000020595">
    <property type="component" value="Unassembled WGS sequence"/>
</dbReference>